<proteinExistence type="predicted"/>
<keyword evidence="2" id="KW-0472">Membrane</keyword>
<feature type="transmembrane region" description="Helical" evidence="2">
    <location>
        <begin position="288"/>
        <end position="311"/>
    </location>
</feature>
<dbReference type="InterPro" id="IPR001173">
    <property type="entry name" value="Glyco_trans_2-like"/>
</dbReference>
<dbReference type="CDD" id="cd02525">
    <property type="entry name" value="Succinoglycan_BP_ExoA"/>
    <property type="match status" value="1"/>
</dbReference>
<sequence>MRWVTPVVDYRSHAMTQSPTPDPAHVPAPSLGVSPATPATPVSPGVSPAVSVVIPVLDEERHLAEAVARILGQRYPGSLEVMLALGPSSDRTDEVAARLAAADARVRFVPNPTGRTPAGLNAAIAAASHEIIVRVDGHALIPEDYVAIAVETLVRTGADNVGGVMAAEGVSVFECAVARAMISRLGVGAASFHTGGQEGPASTVYLGAFRRSALERVGGYDVTFLRAQDWEMNHRIRETGGLVWFNPAMRVTYRPRPSVGALARQYFGYGRWRREVMRRHPETVSPRYLAPPIAVAGVLSGILAGLVGVAGPIWLRLGWAAPLGYGALILLGSAVAGRGLRVGPWLRLPLVFATMHGAWGVGFLTSPRGLRSGG</sequence>
<evidence type="ECO:0000313" key="5">
    <source>
        <dbReference type="EMBL" id="CAB5038160.1"/>
    </source>
</evidence>
<dbReference type="Pfam" id="PF00535">
    <property type="entry name" value="Glycos_transf_2"/>
    <property type="match status" value="1"/>
</dbReference>
<dbReference type="Gene3D" id="3.90.550.10">
    <property type="entry name" value="Spore Coat Polysaccharide Biosynthesis Protein SpsA, Chain A"/>
    <property type="match status" value="1"/>
</dbReference>
<feature type="transmembrane region" description="Helical" evidence="2">
    <location>
        <begin position="348"/>
        <end position="366"/>
    </location>
</feature>
<name>A0A6J7KTC2_9ZZZZ</name>
<feature type="region of interest" description="Disordered" evidence="1">
    <location>
        <begin position="14"/>
        <end position="46"/>
    </location>
</feature>
<evidence type="ECO:0000313" key="4">
    <source>
        <dbReference type="EMBL" id="CAB4959658.1"/>
    </source>
</evidence>
<organism evidence="4">
    <name type="scientific">freshwater metagenome</name>
    <dbReference type="NCBI Taxonomy" id="449393"/>
    <lineage>
        <taxon>unclassified sequences</taxon>
        <taxon>metagenomes</taxon>
        <taxon>ecological metagenomes</taxon>
    </lineage>
</organism>
<dbReference type="PANTHER" id="PTHR43685">
    <property type="entry name" value="GLYCOSYLTRANSFERASE"/>
    <property type="match status" value="1"/>
</dbReference>
<dbReference type="InterPro" id="IPR050834">
    <property type="entry name" value="Glycosyltransf_2"/>
</dbReference>
<dbReference type="InterPro" id="IPR029044">
    <property type="entry name" value="Nucleotide-diphossugar_trans"/>
</dbReference>
<evidence type="ECO:0000256" key="1">
    <source>
        <dbReference type="SAM" id="MobiDB-lite"/>
    </source>
</evidence>
<dbReference type="EMBL" id="CAFBPU010000051">
    <property type="protein sequence ID" value="CAB5038160.1"/>
    <property type="molecule type" value="Genomic_DNA"/>
</dbReference>
<evidence type="ECO:0000259" key="3">
    <source>
        <dbReference type="Pfam" id="PF00535"/>
    </source>
</evidence>
<evidence type="ECO:0000256" key="2">
    <source>
        <dbReference type="SAM" id="Phobius"/>
    </source>
</evidence>
<accession>A0A6J7KTC2</accession>
<reference evidence="4" key="1">
    <citation type="submission" date="2020-05" db="EMBL/GenBank/DDBJ databases">
        <authorList>
            <person name="Chiriac C."/>
            <person name="Salcher M."/>
            <person name="Ghai R."/>
            <person name="Kavagutti S V."/>
        </authorList>
    </citation>
    <scope>NUCLEOTIDE SEQUENCE</scope>
</reference>
<dbReference type="AlphaFoldDB" id="A0A6J7KTC2"/>
<feature type="compositionally biased region" description="Low complexity" evidence="1">
    <location>
        <begin position="37"/>
        <end position="46"/>
    </location>
</feature>
<dbReference type="SUPFAM" id="SSF53448">
    <property type="entry name" value="Nucleotide-diphospho-sugar transferases"/>
    <property type="match status" value="1"/>
</dbReference>
<feature type="transmembrane region" description="Helical" evidence="2">
    <location>
        <begin position="317"/>
        <end position="336"/>
    </location>
</feature>
<dbReference type="EMBL" id="CAFBND010000143">
    <property type="protein sequence ID" value="CAB4959658.1"/>
    <property type="molecule type" value="Genomic_DNA"/>
</dbReference>
<keyword evidence="2" id="KW-0812">Transmembrane</keyword>
<gene>
    <name evidence="4" type="ORF">UFOPK3752_02192</name>
    <name evidence="5" type="ORF">UFOPK4150_01959</name>
</gene>
<keyword evidence="2" id="KW-1133">Transmembrane helix</keyword>
<dbReference type="PANTHER" id="PTHR43685:SF14">
    <property type="entry name" value="GLYCOSYLTRANSFERASE 2-LIKE DOMAIN-CONTAINING PROTEIN"/>
    <property type="match status" value="1"/>
</dbReference>
<feature type="domain" description="Glycosyltransferase 2-like" evidence="3">
    <location>
        <begin position="51"/>
        <end position="217"/>
    </location>
</feature>
<protein>
    <submittedName>
        <fullName evidence="4">Unannotated protein</fullName>
    </submittedName>
</protein>